<evidence type="ECO:0000313" key="2">
    <source>
        <dbReference type="Proteomes" id="UP001500540"/>
    </source>
</evidence>
<accession>A0ABP7GLM8</accession>
<protein>
    <recommendedName>
        <fullName evidence="3">DNA mismatch repair protein</fullName>
    </recommendedName>
</protein>
<dbReference type="EMBL" id="BAABAF010000008">
    <property type="protein sequence ID" value="GAA3770126.1"/>
    <property type="molecule type" value="Genomic_DNA"/>
</dbReference>
<comment type="caution">
    <text evidence="1">The sequence shown here is derived from an EMBL/GenBank/DDBJ whole genome shotgun (WGS) entry which is preliminary data.</text>
</comment>
<gene>
    <name evidence="1" type="ORF">GCM10022240_23040</name>
</gene>
<evidence type="ECO:0008006" key="3">
    <source>
        <dbReference type="Google" id="ProtNLM"/>
    </source>
</evidence>
<evidence type="ECO:0000313" key="1">
    <source>
        <dbReference type="EMBL" id="GAA3770126.1"/>
    </source>
</evidence>
<name>A0ABP7GLM8_9MICO</name>
<reference evidence="2" key="1">
    <citation type="journal article" date="2019" name="Int. J. Syst. Evol. Microbiol.">
        <title>The Global Catalogue of Microorganisms (GCM) 10K type strain sequencing project: providing services to taxonomists for standard genome sequencing and annotation.</title>
        <authorList>
            <consortium name="The Broad Institute Genomics Platform"/>
            <consortium name="The Broad Institute Genome Sequencing Center for Infectious Disease"/>
            <person name="Wu L."/>
            <person name="Ma J."/>
        </authorList>
    </citation>
    <scope>NUCLEOTIDE SEQUENCE [LARGE SCALE GENOMIC DNA]</scope>
    <source>
        <strain evidence="2">JCM 16950</strain>
    </source>
</reference>
<keyword evidence="2" id="KW-1185">Reference proteome</keyword>
<dbReference type="RefSeq" id="WP_344783732.1">
    <property type="nucleotide sequence ID" value="NZ_BAABAF010000008.1"/>
</dbReference>
<organism evidence="1 2">
    <name type="scientific">Microbacterium kribbense</name>
    <dbReference type="NCBI Taxonomy" id="433645"/>
    <lineage>
        <taxon>Bacteria</taxon>
        <taxon>Bacillati</taxon>
        <taxon>Actinomycetota</taxon>
        <taxon>Actinomycetes</taxon>
        <taxon>Micrococcales</taxon>
        <taxon>Microbacteriaceae</taxon>
        <taxon>Microbacterium</taxon>
    </lineage>
</organism>
<dbReference type="Proteomes" id="UP001500540">
    <property type="component" value="Unassembled WGS sequence"/>
</dbReference>
<proteinExistence type="predicted"/>
<sequence length="87" mass="9721">MRTTRVTPAAGPPRLRPGTGLHLMPIGRDRWRVVDAAGLIVGHIGAEHEARGTRYRARRYHPGSRAFLDLGAFWSIDDAVDCLRYGR</sequence>